<organism evidence="17">
    <name type="scientific">gut metagenome</name>
    <dbReference type="NCBI Taxonomy" id="749906"/>
    <lineage>
        <taxon>unclassified sequences</taxon>
        <taxon>metagenomes</taxon>
        <taxon>organismal metagenomes</taxon>
    </lineage>
</organism>
<dbReference type="GO" id="GO:0043138">
    <property type="term" value="F:3'-5' DNA helicase activity"/>
    <property type="evidence" value="ECO:0007669"/>
    <property type="project" value="UniProtKB-EC"/>
</dbReference>
<dbReference type="InterPro" id="IPR011604">
    <property type="entry name" value="PDDEXK-like_dom_sf"/>
</dbReference>
<dbReference type="GO" id="GO:0005829">
    <property type="term" value="C:cytosol"/>
    <property type="evidence" value="ECO:0007669"/>
    <property type="project" value="TreeGrafter"/>
</dbReference>
<dbReference type="InterPro" id="IPR027417">
    <property type="entry name" value="P-loop_NTPase"/>
</dbReference>
<sequence length="1116" mass="126982">MQTLPPHSHSSAVSPNLSDHPELLVYKASAGAGKTFTLAVEYIKLLIRDPRAYRSTLAVTFTNKATTEMKERILSQLYGIWIADPKSDVYLKRIADDLKQPAADIRVAAGKALHYMIHDYSRFRVETIDSFFQSVMRNLARELELGANLNIELNNLEVLSDAVDSLIEKLDRNSPVLYWLLEYIEERIADDKRWNVANEIKSFGRNIFDEGYIEKGDGLRGKLQQKDCITHYRRTLKDIETEIIEQMKGFADQFFGILETNGLQASDLKNGQRGIASYFNKLKNSNFSSDIRNATVEKCLNNPEEWATKSSARRELIVSLANSELIPLLDTAETFRAKNEQLSNTCNLSLRHVNNLRLLAHIDQEVRLLNHEHNRFLLSDTNALLHRLIKEGDPSFVFEKIGTTIRNVMIDEFQDTSRMQWDNFRLLLLEGLSQGADSLIVGDVKQSIYRWRSGDWGILNGLRDHIDSFPIEVKTLTTNRRSAAHIILFNNDIFTAACQVLNDRYREEQGEDCLALQEAYQDVCQETCNDPGKGYVRVEFLGDGKDNETGSYADQMLEKLAAETRLLVEQGVALKDIAILVRKNKTIPLIADYFDKHTPYRIVSDEAFRLDASLAVTLLIDGLRTLMEPDDRIAQAQLAAAYQQEVLRRDIDLNTLLLEGTEAYLPAAFCAEREQLRLMPLYELLEKLFGMFEVSRQEQQDAYLCAFFDAVSEYLESNSSELSAFLTYWEERLGSKTIPSGEVEGIRILSIHKSKGLEYHTVLLPFCDWKMENETNDHLVWCAPQQDPFNQLDIVPVNYGKAMQQSLYRNDFLHERLQLWVDNLNLLYVAFTRAKSNLIIWGKQIGKATSKADEPLRMNTVSELLAESLSALTGQDFAGGQEVYEKGALCLSKPASSAPSDPTSPEKPASLPSTPGNKLLVQPTAIPVHLESLDTPIEFKQSNRSADFIRGDEEEDAQKYIRQGQLLHQLFSVIRTAEDVDGAIQRFRFEGLIESNEQEERLRQLIQRALHHPTAQRWYAPGGQLYNECSIIYSKDGSLKTHRPDRVMVWDNEVIVVDFKFGKKKAAYVNQVKEYMQLLTAMGYPSVKGYLWYVFSNELEEIDAGNGLFDADPTNG</sequence>
<keyword evidence="2" id="KW-0547">Nucleotide-binding</keyword>
<evidence type="ECO:0000256" key="2">
    <source>
        <dbReference type="ARBA" id="ARBA00022741"/>
    </source>
</evidence>
<comment type="caution">
    <text evidence="17">The sequence shown here is derived from an EMBL/GenBank/DDBJ whole genome shotgun (WGS) entry which is preliminary data.</text>
</comment>
<evidence type="ECO:0000256" key="9">
    <source>
        <dbReference type="ARBA" id="ARBA00023204"/>
    </source>
</evidence>
<evidence type="ECO:0000256" key="13">
    <source>
        <dbReference type="ARBA" id="ARBA00048988"/>
    </source>
</evidence>
<dbReference type="InterPro" id="IPR014016">
    <property type="entry name" value="UvrD-like_ATP-bd"/>
</dbReference>
<evidence type="ECO:0000256" key="7">
    <source>
        <dbReference type="ARBA" id="ARBA00022840"/>
    </source>
</evidence>
<feature type="region of interest" description="Disordered" evidence="14">
    <location>
        <begin position="894"/>
        <end position="917"/>
    </location>
</feature>
<keyword evidence="1" id="KW-0540">Nuclease</keyword>
<feature type="compositionally biased region" description="Low complexity" evidence="14">
    <location>
        <begin position="894"/>
        <end position="903"/>
    </location>
</feature>
<evidence type="ECO:0000256" key="8">
    <source>
        <dbReference type="ARBA" id="ARBA00023125"/>
    </source>
</evidence>
<dbReference type="SUPFAM" id="SSF52540">
    <property type="entry name" value="P-loop containing nucleoside triphosphate hydrolases"/>
    <property type="match status" value="1"/>
</dbReference>
<keyword evidence="7" id="KW-0067">ATP-binding</keyword>
<dbReference type="PROSITE" id="PS51217">
    <property type="entry name" value="UVRD_HELICASE_CTER"/>
    <property type="match status" value="1"/>
</dbReference>
<evidence type="ECO:0000256" key="6">
    <source>
        <dbReference type="ARBA" id="ARBA00022839"/>
    </source>
</evidence>
<feature type="domain" description="UvrD-like helicase ATP-binding" evidence="15">
    <location>
        <begin position="7"/>
        <end position="483"/>
    </location>
</feature>
<name>J9GIV0_9ZZZZ</name>
<evidence type="ECO:0000256" key="14">
    <source>
        <dbReference type="SAM" id="MobiDB-lite"/>
    </source>
</evidence>
<evidence type="ECO:0000259" key="15">
    <source>
        <dbReference type="PROSITE" id="PS51198"/>
    </source>
</evidence>
<keyword evidence="5 17" id="KW-0347">Helicase</keyword>
<keyword evidence="4" id="KW-0378">Hydrolase</keyword>
<evidence type="ECO:0000256" key="5">
    <source>
        <dbReference type="ARBA" id="ARBA00022806"/>
    </source>
</evidence>
<dbReference type="Gene3D" id="3.90.320.10">
    <property type="match status" value="1"/>
</dbReference>
<accession>J9GIV0</accession>
<dbReference type="GO" id="GO:0004527">
    <property type="term" value="F:exonuclease activity"/>
    <property type="evidence" value="ECO:0007669"/>
    <property type="project" value="UniProtKB-KW"/>
</dbReference>
<comment type="catalytic activity">
    <reaction evidence="13">
        <text>ATP + H2O = ADP + phosphate + H(+)</text>
        <dbReference type="Rhea" id="RHEA:13065"/>
        <dbReference type="ChEBI" id="CHEBI:15377"/>
        <dbReference type="ChEBI" id="CHEBI:15378"/>
        <dbReference type="ChEBI" id="CHEBI:30616"/>
        <dbReference type="ChEBI" id="CHEBI:43474"/>
        <dbReference type="ChEBI" id="CHEBI:456216"/>
        <dbReference type="EC" id="5.6.2.4"/>
    </reaction>
</comment>
<evidence type="ECO:0000256" key="3">
    <source>
        <dbReference type="ARBA" id="ARBA00022763"/>
    </source>
</evidence>
<dbReference type="Pfam" id="PF00580">
    <property type="entry name" value="UvrD-helicase"/>
    <property type="match status" value="1"/>
</dbReference>
<reference evidence="17" key="1">
    <citation type="journal article" date="2012" name="PLoS ONE">
        <title>Gene sets for utilization of primary and secondary nutrition supplies in the distal gut of endangered iberian lynx.</title>
        <authorList>
            <person name="Alcaide M."/>
            <person name="Messina E."/>
            <person name="Richter M."/>
            <person name="Bargiela R."/>
            <person name="Peplies J."/>
            <person name="Huws S.A."/>
            <person name="Newbold C.J."/>
            <person name="Golyshin P.N."/>
            <person name="Simon M.A."/>
            <person name="Lopez G."/>
            <person name="Yakimov M.M."/>
            <person name="Ferrer M."/>
        </authorList>
    </citation>
    <scope>NUCLEOTIDE SEQUENCE</scope>
</reference>
<dbReference type="InterPro" id="IPR000212">
    <property type="entry name" value="DNA_helicase_UvrD/REP"/>
</dbReference>
<keyword evidence="6" id="KW-0269">Exonuclease</keyword>
<protein>
    <recommendedName>
        <fullName evidence="12">DNA 3'-5' helicase</fullName>
        <ecNumber evidence="12">5.6.2.4</ecNumber>
    </recommendedName>
</protein>
<keyword evidence="9" id="KW-0234">DNA repair</keyword>
<dbReference type="Pfam" id="PF13361">
    <property type="entry name" value="UvrD_C"/>
    <property type="match status" value="1"/>
</dbReference>
<comment type="catalytic activity">
    <reaction evidence="11">
        <text>Couples ATP hydrolysis with the unwinding of duplex DNA by translocating in the 3'-5' direction.</text>
        <dbReference type="EC" id="5.6.2.4"/>
    </reaction>
</comment>
<evidence type="ECO:0000256" key="12">
    <source>
        <dbReference type="ARBA" id="ARBA00034808"/>
    </source>
</evidence>
<evidence type="ECO:0000256" key="4">
    <source>
        <dbReference type="ARBA" id="ARBA00022801"/>
    </source>
</evidence>
<keyword evidence="10" id="KW-0413">Isomerase</keyword>
<evidence type="ECO:0000259" key="16">
    <source>
        <dbReference type="PROSITE" id="PS51217"/>
    </source>
</evidence>
<feature type="domain" description="UvrD-like helicase C-terminal" evidence="16">
    <location>
        <begin position="491"/>
        <end position="756"/>
    </location>
</feature>
<evidence type="ECO:0000256" key="1">
    <source>
        <dbReference type="ARBA" id="ARBA00022722"/>
    </source>
</evidence>
<dbReference type="GO" id="GO:0000725">
    <property type="term" value="P:recombinational repair"/>
    <property type="evidence" value="ECO:0007669"/>
    <property type="project" value="TreeGrafter"/>
</dbReference>
<gene>
    <name evidence="17" type="ORF">EVA_04792</name>
</gene>
<dbReference type="PANTHER" id="PTHR11070">
    <property type="entry name" value="UVRD / RECB / PCRA DNA HELICASE FAMILY MEMBER"/>
    <property type="match status" value="1"/>
</dbReference>
<evidence type="ECO:0000256" key="11">
    <source>
        <dbReference type="ARBA" id="ARBA00034617"/>
    </source>
</evidence>
<dbReference type="GO" id="GO:0005524">
    <property type="term" value="F:ATP binding"/>
    <property type="evidence" value="ECO:0007669"/>
    <property type="project" value="UniProtKB-KW"/>
</dbReference>
<dbReference type="Gene3D" id="3.40.50.300">
    <property type="entry name" value="P-loop containing nucleotide triphosphate hydrolases"/>
    <property type="match status" value="4"/>
</dbReference>
<dbReference type="AlphaFoldDB" id="J9GIV0"/>
<dbReference type="EC" id="5.6.2.4" evidence="12"/>
<dbReference type="PANTHER" id="PTHR11070:SF67">
    <property type="entry name" value="DNA 3'-5' HELICASE"/>
    <property type="match status" value="1"/>
</dbReference>
<dbReference type="EMBL" id="AMCI01000973">
    <property type="protein sequence ID" value="EJX07104.1"/>
    <property type="molecule type" value="Genomic_DNA"/>
</dbReference>
<dbReference type="PROSITE" id="PS51198">
    <property type="entry name" value="UVRD_HELICASE_ATP_BIND"/>
    <property type="match status" value="1"/>
</dbReference>
<evidence type="ECO:0000256" key="10">
    <source>
        <dbReference type="ARBA" id="ARBA00023235"/>
    </source>
</evidence>
<dbReference type="GO" id="GO:0003677">
    <property type="term" value="F:DNA binding"/>
    <property type="evidence" value="ECO:0007669"/>
    <property type="project" value="UniProtKB-KW"/>
</dbReference>
<dbReference type="InterPro" id="IPR014017">
    <property type="entry name" value="DNA_helicase_UvrD-like_C"/>
</dbReference>
<keyword evidence="3" id="KW-0227">DNA damage</keyword>
<evidence type="ECO:0000313" key="17">
    <source>
        <dbReference type="EMBL" id="EJX07104.1"/>
    </source>
</evidence>
<proteinExistence type="predicted"/>
<keyword evidence="8" id="KW-0238">DNA-binding</keyword>